<name>A0A3A8F384_9GAMM</name>
<evidence type="ECO:0000313" key="1">
    <source>
        <dbReference type="EMBL" id="RKG40858.1"/>
    </source>
</evidence>
<comment type="caution">
    <text evidence="1">The sequence shown here is derived from an EMBL/GenBank/DDBJ whole genome shotgun (WGS) entry which is preliminary data.</text>
</comment>
<dbReference type="InterPro" id="IPR036034">
    <property type="entry name" value="PDZ_sf"/>
</dbReference>
<accession>A0A3A8F384</accession>
<sequence>MKINSLIFQIENLKKVIMNIIRFIFCLALLGSVTNVNAFFTSLNAKDQDNQILKNKGKRTYGTKIRVIKTDDFDKNFKELLEEGYVSIKSEVFKINTGDYGYNQAVEQMKNKAKKLGAEVILFSNDNQGSSISEQRTVQTINHQTSNSNKENDIYNNRLAKDNMDGTYMGSFVREYSWTEYMSNYLIRFNSRTGIYPTELTDLDRQIAKQSSGGVKAIVIKEGFPAFGIIYEQDIILKIDGQIIHSVTGFIETTNFLKRGFVKVEILRNGKKETKIIALNK</sequence>
<dbReference type="AlphaFoldDB" id="A0A3A8F384"/>
<gene>
    <name evidence="1" type="ORF">D7V20_00250</name>
</gene>
<dbReference type="SUPFAM" id="SSF50156">
    <property type="entry name" value="PDZ domain-like"/>
    <property type="match status" value="1"/>
</dbReference>
<reference evidence="1 2" key="1">
    <citation type="submission" date="2018-09" db="EMBL/GenBank/DDBJ databases">
        <title>The draft genome of Acinetobacter spp. strains.</title>
        <authorList>
            <person name="Qin J."/>
            <person name="Feng Y."/>
            <person name="Zong Z."/>
        </authorList>
    </citation>
    <scope>NUCLEOTIDE SEQUENCE [LARGE SCALE GENOMIC DNA]</scope>
    <source>
        <strain evidence="1 2">WCHAc060115</strain>
    </source>
</reference>
<organism evidence="1 2">
    <name type="scientific">Acinetobacter rongchengensis</name>
    <dbReference type="NCBI Taxonomy" id="2419601"/>
    <lineage>
        <taxon>Bacteria</taxon>
        <taxon>Pseudomonadati</taxon>
        <taxon>Pseudomonadota</taxon>
        <taxon>Gammaproteobacteria</taxon>
        <taxon>Moraxellales</taxon>
        <taxon>Moraxellaceae</taxon>
        <taxon>Acinetobacter</taxon>
    </lineage>
</organism>
<dbReference type="Gene3D" id="2.30.42.10">
    <property type="match status" value="1"/>
</dbReference>
<dbReference type="EMBL" id="RAXT01000001">
    <property type="protein sequence ID" value="RKG40858.1"/>
    <property type="molecule type" value="Genomic_DNA"/>
</dbReference>
<dbReference type="Proteomes" id="UP000280405">
    <property type="component" value="Unassembled WGS sequence"/>
</dbReference>
<protein>
    <submittedName>
        <fullName evidence="1">PDZ domain-containing protein</fullName>
    </submittedName>
</protein>
<evidence type="ECO:0000313" key="2">
    <source>
        <dbReference type="Proteomes" id="UP000280405"/>
    </source>
</evidence>
<proteinExistence type="predicted"/>
<keyword evidence="2" id="KW-1185">Reference proteome</keyword>